<feature type="domain" description="SusD-like N-terminal" evidence="7">
    <location>
        <begin position="70"/>
        <end position="255"/>
    </location>
</feature>
<sequence length="541" mass="60527">MQTASPKAFPGPNTPSARKYYWALTSDFKNENNEINIPLPVPRRRARTVDGYSLQKTFEPSTAKNEDDALKNEADVKSATIGTYAVLKNADYVRSIHFLTEYQGDNIAQAQTSSDALSNAYRYTHLVDMSHVNNVWKQSYGVVNAANKVIAFTPDGASAGMRQLKGENLYLRAMIYFNLVRIFGRPYTQGNGSGEAVPLVTEATTTEQPSRNSVKEIYDQVVADLLKAAELMSENKNNNFASKEVARALLARVYLYMGNNDKAIEFANLVINSGRYNLLDSEAYKTYFRSVPEDNRETIFCIRHTKAENRDFSAIGSMYFSEGGQGQTGWGEIYASAEYMALLDQHPGDLRHAFISPYTNAGTVLSWPYTAPVADIRMNTRLNPNTPMYYINKYNYQEGLVNLSSPVYMRLAEMYLIRAEANAKLGGAKLQLAVDDLNVLRQRAGLTGTGLHTLASLAAAGKSVMDAVLEERRLELAFEGHRAYDLFRNNRALERNYPGTHSLNNTPSTNITQTILPSDNRVIFFIPNRERLVNPNLTQNP</sequence>
<dbReference type="SUPFAM" id="SSF48452">
    <property type="entry name" value="TPR-like"/>
    <property type="match status" value="1"/>
</dbReference>
<dbReference type="Pfam" id="PF14322">
    <property type="entry name" value="SusD-like_3"/>
    <property type="match status" value="1"/>
</dbReference>
<keyword evidence="4" id="KW-0472">Membrane</keyword>
<evidence type="ECO:0000256" key="5">
    <source>
        <dbReference type="ARBA" id="ARBA00023237"/>
    </source>
</evidence>
<comment type="subcellular location">
    <subcellularLocation>
        <location evidence="1">Cell outer membrane</location>
    </subcellularLocation>
</comment>
<evidence type="ECO:0000259" key="6">
    <source>
        <dbReference type="Pfam" id="PF07980"/>
    </source>
</evidence>
<dbReference type="EMBL" id="CP149822">
    <property type="protein sequence ID" value="WZN41006.1"/>
    <property type="molecule type" value="Genomic_DNA"/>
</dbReference>
<feature type="domain" description="RagB/SusD" evidence="6">
    <location>
        <begin position="383"/>
        <end position="541"/>
    </location>
</feature>
<dbReference type="RefSeq" id="WP_341835868.1">
    <property type="nucleotide sequence ID" value="NZ_CP149822.1"/>
</dbReference>
<dbReference type="Pfam" id="PF07980">
    <property type="entry name" value="SusD_RagB"/>
    <property type="match status" value="1"/>
</dbReference>
<keyword evidence="9" id="KW-1185">Reference proteome</keyword>
<dbReference type="Gene3D" id="1.25.40.390">
    <property type="match status" value="1"/>
</dbReference>
<dbReference type="InterPro" id="IPR012944">
    <property type="entry name" value="SusD_RagB_dom"/>
</dbReference>
<accession>A0ABZ2YQ35</accession>
<comment type="similarity">
    <text evidence="2">Belongs to the SusD family.</text>
</comment>
<organism evidence="8 9">
    <name type="scientific">Chitinophaga pollutisoli</name>
    <dbReference type="NCBI Taxonomy" id="3133966"/>
    <lineage>
        <taxon>Bacteria</taxon>
        <taxon>Pseudomonadati</taxon>
        <taxon>Bacteroidota</taxon>
        <taxon>Chitinophagia</taxon>
        <taxon>Chitinophagales</taxon>
        <taxon>Chitinophagaceae</taxon>
        <taxon>Chitinophaga</taxon>
    </lineage>
</organism>
<proteinExistence type="inferred from homology"/>
<keyword evidence="3" id="KW-0732">Signal</keyword>
<evidence type="ECO:0000313" key="9">
    <source>
        <dbReference type="Proteomes" id="UP001485459"/>
    </source>
</evidence>
<evidence type="ECO:0000256" key="3">
    <source>
        <dbReference type="ARBA" id="ARBA00022729"/>
    </source>
</evidence>
<evidence type="ECO:0000259" key="7">
    <source>
        <dbReference type="Pfam" id="PF14322"/>
    </source>
</evidence>
<dbReference type="InterPro" id="IPR011990">
    <property type="entry name" value="TPR-like_helical_dom_sf"/>
</dbReference>
<evidence type="ECO:0000256" key="1">
    <source>
        <dbReference type="ARBA" id="ARBA00004442"/>
    </source>
</evidence>
<reference evidence="9" key="1">
    <citation type="submission" date="2024-03" db="EMBL/GenBank/DDBJ databases">
        <title>Chitinophaga horti sp. nov., isolated from garden soil.</title>
        <authorList>
            <person name="Lee D.S."/>
            <person name="Han D.M."/>
            <person name="Baek J.H."/>
            <person name="Choi D.G."/>
            <person name="Jeon J.H."/>
            <person name="Jeon C.O."/>
        </authorList>
    </citation>
    <scope>NUCLEOTIDE SEQUENCE [LARGE SCALE GENOMIC DNA]</scope>
    <source>
        <strain evidence="9">GPA1</strain>
    </source>
</reference>
<evidence type="ECO:0000256" key="4">
    <source>
        <dbReference type="ARBA" id="ARBA00023136"/>
    </source>
</evidence>
<evidence type="ECO:0000256" key="2">
    <source>
        <dbReference type="ARBA" id="ARBA00006275"/>
    </source>
</evidence>
<dbReference type="Proteomes" id="UP001485459">
    <property type="component" value="Chromosome"/>
</dbReference>
<gene>
    <name evidence="8" type="ORF">WJU16_23885</name>
</gene>
<keyword evidence="5" id="KW-0998">Cell outer membrane</keyword>
<protein>
    <submittedName>
        <fullName evidence="8">RagB/SusD family nutrient uptake outer membrane protein</fullName>
    </submittedName>
</protein>
<dbReference type="InterPro" id="IPR033985">
    <property type="entry name" value="SusD-like_N"/>
</dbReference>
<evidence type="ECO:0000313" key="8">
    <source>
        <dbReference type="EMBL" id="WZN41006.1"/>
    </source>
</evidence>
<name>A0ABZ2YQ35_9BACT</name>